<evidence type="ECO:0000313" key="1">
    <source>
        <dbReference type="EMBL" id="KAJ4721688.1"/>
    </source>
</evidence>
<gene>
    <name evidence="1" type="ORF">OWV82_009345</name>
</gene>
<evidence type="ECO:0000313" key="2">
    <source>
        <dbReference type="Proteomes" id="UP001164539"/>
    </source>
</evidence>
<dbReference type="Proteomes" id="UP001164539">
    <property type="component" value="Chromosome 4"/>
</dbReference>
<name>A0ACC1YFB4_MELAZ</name>
<comment type="caution">
    <text evidence="1">The sequence shown here is derived from an EMBL/GenBank/DDBJ whole genome shotgun (WGS) entry which is preliminary data.</text>
</comment>
<accession>A0ACC1YFB4</accession>
<reference evidence="1 2" key="1">
    <citation type="journal article" date="2023" name="Science">
        <title>Complex scaffold remodeling in plant triterpene biosynthesis.</title>
        <authorList>
            <person name="De La Pena R."/>
            <person name="Hodgson H."/>
            <person name="Liu J.C."/>
            <person name="Stephenson M.J."/>
            <person name="Martin A.C."/>
            <person name="Owen C."/>
            <person name="Harkess A."/>
            <person name="Leebens-Mack J."/>
            <person name="Jimenez L.E."/>
            <person name="Osbourn A."/>
            <person name="Sattely E.S."/>
        </authorList>
    </citation>
    <scope>NUCLEOTIDE SEQUENCE [LARGE SCALE GENOMIC DNA]</scope>
    <source>
        <strain evidence="2">cv. JPN11</strain>
        <tissue evidence="1">Leaf</tissue>
    </source>
</reference>
<protein>
    <submittedName>
        <fullName evidence="1">GDSL esterase/lipase</fullName>
    </submittedName>
</protein>
<sequence length="78" mass="8937">MSLLDSPVLENYFYSLAYFYSYGFDDPFDYCCGGEKQNPDTVFCEEANNKTHEFGGSCQNPFKFVSRDSIHYTQAANT</sequence>
<dbReference type="EMBL" id="CM051397">
    <property type="protein sequence ID" value="KAJ4721688.1"/>
    <property type="molecule type" value="Genomic_DNA"/>
</dbReference>
<organism evidence="1 2">
    <name type="scientific">Melia azedarach</name>
    <name type="common">Chinaberry tree</name>
    <dbReference type="NCBI Taxonomy" id="155640"/>
    <lineage>
        <taxon>Eukaryota</taxon>
        <taxon>Viridiplantae</taxon>
        <taxon>Streptophyta</taxon>
        <taxon>Embryophyta</taxon>
        <taxon>Tracheophyta</taxon>
        <taxon>Spermatophyta</taxon>
        <taxon>Magnoliopsida</taxon>
        <taxon>eudicotyledons</taxon>
        <taxon>Gunneridae</taxon>
        <taxon>Pentapetalae</taxon>
        <taxon>rosids</taxon>
        <taxon>malvids</taxon>
        <taxon>Sapindales</taxon>
        <taxon>Meliaceae</taxon>
        <taxon>Melia</taxon>
    </lineage>
</organism>
<proteinExistence type="predicted"/>
<keyword evidence="2" id="KW-1185">Reference proteome</keyword>